<dbReference type="PATRIC" id="fig|657309.4.peg.989"/>
<dbReference type="Proteomes" id="UP000008795">
    <property type="component" value="Chromosome"/>
</dbReference>
<dbReference type="EMBL" id="FP929033">
    <property type="protein sequence ID" value="CBK67267.1"/>
    <property type="molecule type" value="Genomic_DNA"/>
</dbReference>
<reference evidence="1 2" key="2">
    <citation type="submission" date="2010-03" db="EMBL/GenBank/DDBJ databases">
        <authorList>
            <person name="Pajon A."/>
        </authorList>
    </citation>
    <scope>NUCLEOTIDE SEQUENCE [LARGE SCALE GENOMIC DNA]</scope>
    <source>
        <strain evidence="1 2">XB1A</strain>
    </source>
</reference>
<dbReference type="AlphaFoldDB" id="D6CYL5"/>
<evidence type="ECO:0000313" key="1">
    <source>
        <dbReference type="EMBL" id="CBK67267.1"/>
    </source>
</evidence>
<proteinExistence type="predicted"/>
<gene>
    <name evidence="1" type="ORF">BXY_21920</name>
</gene>
<dbReference type="KEGG" id="bxy:BXY_21920"/>
<accession>D6CYL5</accession>
<dbReference type="SUPFAM" id="SSF51445">
    <property type="entry name" value="(Trans)glycosidases"/>
    <property type="match status" value="1"/>
</dbReference>
<name>D6CYL5_9BACE</name>
<dbReference type="InterPro" id="IPR017853">
    <property type="entry name" value="GH"/>
</dbReference>
<reference evidence="1 2" key="1">
    <citation type="submission" date="2010-03" db="EMBL/GenBank/DDBJ databases">
        <title>The genome sequence of Bacteriodes xylanisolvens XB1A.</title>
        <authorList>
            <consortium name="metaHIT consortium -- http://www.metahit.eu/"/>
            <person name="Pajon A."/>
            <person name="Turner K."/>
            <person name="Parkhill J."/>
            <person name="Bernalier A."/>
        </authorList>
    </citation>
    <scope>NUCLEOTIDE SEQUENCE [LARGE SCALE GENOMIC DNA]</scope>
    <source>
        <strain evidence="1 2">XB1A</strain>
    </source>
</reference>
<sequence>MMNLKTIIGTFVVGMLLVSCTHSDNRLTVNVFQEVVTSGYIGNGVEWDPYDEAESWGASVSDEDWQKLFKRLDFMRMGYVRCMINSPFRYYDPQTGKYDKTRNIASLSRLLQYCTDHNIVVMYGEYNPPTWAMKDEQCWVDMSVDYLNYLVNDLGFSCIKYFVIFNEPDGNWASTDGDYDLWKSMLLRFADKMKEYPGLDGKVKFAGPDAVVDYKNPSSPFDAAGWVKQAATDLDSHIGIYDIHAYPGQHEVRSGQYAEILARHKEFIPAGKKIVLGEAGYKYWREADSLLMKEYNRRVEGHPFTKGTDSNMLVYDYFYGLDMPLLCMEVMNGGYSGIAAWMLDDAMHSSGDSGKTEDIKLWGMWNILGEEVFDDPSQEEIRPWYYTWSLMCRYFPTGSNILKTTLDRTKGVYAAAGEYQGKYVFAAVNIGDEDRSLDISLPAALENVSLYVYEEGNRQTNNEGHPVPVQTGLTVDGTYQTILKAQSFILLTNID</sequence>
<evidence type="ECO:0008006" key="3">
    <source>
        <dbReference type="Google" id="ProtNLM"/>
    </source>
</evidence>
<protein>
    <recommendedName>
        <fullName evidence="3">Cellulase (Glycosyl hydrolase family 5)</fullName>
    </recommendedName>
</protein>
<organism evidence="1 2">
    <name type="scientific">Bacteroides xylanisolvens XB1A</name>
    <dbReference type="NCBI Taxonomy" id="657309"/>
    <lineage>
        <taxon>Bacteria</taxon>
        <taxon>Pseudomonadati</taxon>
        <taxon>Bacteroidota</taxon>
        <taxon>Bacteroidia</taxon>
        <taxon>Bacteroidales</taxon>
        <taxon>Bacteroidaceae</taxon>
        <taxon>Bacteroides</taxon>
    </lineage>
</organism>
<dbReference type="Gene3D" id="3.20.20.80">
    <property type="entry name" value="Glycosidases"/>
    <property type="match status" value="1"/>
</dbReference>
<dbReference type="eggNOG" id="COG2730">
    <property type="taxonomic scope" value="Bacteria"/>
</dbReference>
<dbReference type="HOGENOM" id="CLU_027056_0_0_10"/>
<dbReference type="PROSITE" id="PS51257">
    <property type="entry name" value="PROKAR_LIPOPROTEIN"/>
    <property type="match status" value="1"/>
</dbReference>
<evidence type="ECO:0000313" key="2">
    <source>
        <dbReference type="Proteomes" id="UP000008795"/>
    </source>
</evidence>